<proteinExistence type="predicted"/>
<dbReference type="EMBL" id="JAAEDK010000010">
    <property type="protein sequence ID" value="MBR0658826.1"/>
    <property type="molecule type" value="Genomic_DNA"/>
</dbReference>
<evidence type="ECO:0000313" key="3">
    <source>
        <dbReference type="EMBL" id="NKE17304.1"/>
    </source>
</evidence>
<evidence type="ECO:0000313" key="4">
    <source>
        <dbReference type="Proteomes" id="UP000746741"/>
    </source>
</evidence>
<sequence length="286" mass="29328">MRRSFLLLLATLPLPACTVVPFAPQGPAQRIAALTTAADQAAGRMVDHLGQRERSEIDQAASLRYAAGGAPNTNLPRPATPVAGAVLDPGMDLMVLETRRIAALAAGAAPAEGQEGALAFARVQDALAGLRAAPARWPSDAVRRRGLEGFRVLSEPAPQGVDAAGLAAARQGAMDDAVTLMQAVVGFDARSGLRGVLAQRHEAWQAAQRGVLASGRTLTPSERMALWNRVQAALAADGPDLPAAELVRLFAALPPAHAAAGAGDAAGAAAFEAALARFQGVLAQAR</sequence>
<evidence type="ECO:0000256" key="1">
    <source>
        <dbReference type="SAM" id="SignalP"/>
    </source>
</evidence>
<keyword evidence="4" id="KW-1185">Reference proteome</keyword>
<accession>A0A9X9WER6</accession>
<organism evidence="2 5">
    <name type="scientific">Neoroseomonas oryzicola</name>
    <dbReference type="NCBI Taxonomy" id="535904"/>
    <lineage>
        <taxon>Bacteria</taxon>
        <taxon>Pseudomonadati</taxon>
        <taxon>Pseudomonadota</taxon>
        <taxon>Alphaproteobacteria</taxon>
        <taxon>Acetobacterales</taxon>
        <taxon>Acetobacteraceae</taxon>
        <taxon>Neoroseomonas</taxon>
    </lineage>
</organism>
<feature type="chain" id="PRO_5040994109" evidence="1">
    <location>
        <begin position="19"/>
        <end position="286"/>
    </location>
</feature>
<dbReference type="RefSeq" id="WP_168041165.1">
    <property type="nucleotide sequence ID" value="NZ_JAAEDK010000010.1"/>
</dbReference>
<evidence type="ECO:0000313" key="2">
    <source>
        <dbReference type="EMBL" id="MBR0658826.1"/>
    </source>
</evidence>
<protein>
    <submittedName>
        <fullName evidence="2">Uncharacterized protein</fullName>
    </submittedName>
</protein>
<reference evidence="2" key="1">
    <citation type="submission" date="2020-01" db="EMBL/GenBank/DDBJ databases">
        <authorList>
            <person name="Rat A."/>
        </authorList>
    </citation>
    <scope>NUCLEOTIDE SEQUENCE</scope>
    <source>
        <strain evidence="2">LMG 31161</strain>
    </source>
</reference>
<dbReference type="Proteomes" id="UP001138708">
    <property type="component" value="Unassembled WGS sequence"/>
</dbReference>
<gene>
    <name evidence="3" type="ORF">GWK15_10150</name>
    <name evidence="2" type="ORF">GXW75_06175</name>
</gene>
<reference evidence="3 4" key="2">
    <citation type="submission" date="2020-02" db="EMBL/GenBank/DDBJ databases">
        <authorList>
            <person name="Sun Q."/>
            <person name="Inoue M."/>
        </authorList>
    </citation>
    <scope>NUCLEOTIDE SEQUENCE [LARGE SCALE GENOMIC DNA]</scope>
    <source>
        <strain evidence="3 4">KCTC 22478</strain>
    </source>
</reference>
<name>A0A9X9WER6_9PROT</name>
<comment type="caution">
    <text evidence="2">The sequence shown here is derived from an EMBL/GenBank/DDBJ whole genome shotgun (WGS) entry which is preliminary data.</text>
</comment>
<keyword evidence="1" id="KW-0732">Signal</keyword>
<evidence type="ECO:0000313" key="5">
    <source>
        <dbReference type="Proteomes" id="UP001138708"/>
    </source>
</evidence>
<dbReference type="EMBL" id="JAAVUP010000002">
    <property type="protein sequence ID" value="NKE17304.1"/>
    <property type="molecule type" value="Genomic_DNA"/>
</dbReference>
<dbReference type="AlphaFoldDB" id="A0A9X9WER6"/>
<reference evidence="2" key="3">
    <citation type="journal article" date="2021" name="Syst. Appl. Microbiol.">
        <title>Roseomonas hellenica sp. nov., isolated from roots of wild-growing Alkanna tinctoria.</title>
        <authorList>
            <person name="Rat A."/>
            <person name="Naranjo H.D."/>
            <person name="Lebbe L."/>
            <person name="Cnockaert M."/>
            <person name="Krigas N."/>
            <person name="Grigoriadou K."/>
            <person name="Maloupa E."/>
            <person name="Willems A."/>
        </authorList>
    </citation>
    <scope>NUCLEOTIDE SEQUENCE</scope>
    <source>
        <strain evidence="2">LMG 31161</strain>
    </source>
</reference>
<feature type="signal peptide" evidence="1">
    <location>
        <begin position="1"/>
        <end position="18"/>
    </location>
</feature>
<dbReference type="Proteomes" id="UP000746741">
    <property type="component" value="Unassembled WGS sequence"/>
</dbReference>